<dbReference type="AlphaFoldDB" id="A0A5C5WEJ2"/>
<gene>
    <name evidence="8" type="ORF">KOR42_39560</name>
</gene>
<comment type="catalytic activity">
    <reaction evidence="6">
        <text>a 2'-deoxyadenosine in DNA + S-adenosyl-L-methionine = an N(6)-methyl-2'-deoxyadenosine in DNA + S-adenosyl-L-homocysteine + H(+)</text>
        <dbReference type="Rhea" id="RHEA:15197"/>
        <dbReference type="Rhea" id="RHEA-COMP:12418"/>
        <dbReference type="Rhea" id="RHEA-COMP:12419"/>
        <dbReference type="ChEBI" id="CHEBI:15378"/>
        <dbReference type="ChEBI" id="CHEBI:57856"/>
        <dbReference type="ChEBI" id="CHEBI:59789"/>
        <dbReference type="ChEBI" id="CHEBI:90615"/>
        <dbReference type="ChEBI" id="CHEBI:90616"/>
        <dbReference type="EC" id="2.1.1.72"/>
    </reaction>
</comment>
<organism evidence="8 9">
    <name type="scientific">Thalassoglobus neptunius</name>
    <dbReference type="NCBI Taxonomy" id="1938619"/>
    <lineage>
        <taxon>Bacteria</taxon>
        <taxon>Pseudomonadati</taxon>
        <taxon>Planctomycetota</taxon>
        <taxon>Planctomycetia</taxon>
        <taxon>Planctomycetales</taxon>
        <taxon>Planctomycetaceae</taxon>
        <taxon>Thalassoglobus</taxon>
    </lineage>
</organism>
<dbReference type="SUPFAM" id="SSF53335">
    <property type="entry name" value="S-adenosyl-L-methionine-dependent methyltransferases"/>
    <property type="match status" value="1"/>
</dbReference>
<feature type="region of interest" description="Disordered" evidence="7">
    <location>
        <begin position="1"/>
        <end position="27"/>
    </location>
</feature>
<dbReference type="GO" id="GO:1904047">
    <property type="term" value="F:S-adenosyl-L-methionine binding"/>
    <property type="evidence" value="ECO:0007669"/>
    <property type="project" value="TreeGrafter"/>
</dbReference>
<evidence type="ECO:0000256" key="3">
    <source>
        <dbReference type="ARBA" id="ARBA00022603"/>
    </source>
</evidence>
<accession>A0A5C5WEJ2</accession>
<feature type="compositionally biased region" description="Polar residues" evidence="7">
    <location>
        <begin position="1"/>
        <end position="25"/>
    </location>
</feature>
<evidence type="ECO:0000256" key="6">
    <source>
        <dbReference type="ARBA" id="ARBA00047942"/>
    </source>
</evidence>
<protein>
    <recommendedName>
        <fullName evidence="2">site-specific DNA-methyltransferase (adenine-specific)</fullName>
        <ecNumber evidence="2">2.1.1.72</ecNumber>
    </recommendedName>
</protein>
<evidence type="ECO:0000256" key="5">
    <source>
        <dbReference type="ARBA" id="ARBA00022691"/>
    </source>
</evidence>
<dbReference type="OrthoDB" id="70570at2"/>
<dbReference type="Proteomes" id="UP000317243">
    <property type="component" value="Unassembled WGS sequence"/>
</dbReference>
<keyword evidence="4 8" id="KW-0808">Transferase</keyword>
<evidence type="ECO:0000256" key="4">
    <source>
        <dbReference type="ARBA" id="ARBA00022679"/>
    </source>
</evidence>
<dbReference type="Gene3D" id="1.10.1020.10">
    <property type="entry name" value="Adenine-specific Methyltransferase, Domain 2"/>
    <property type="match status" value="1"/>
</dbReference>
<dbReference type="RefSeq" id="WP_146511373.1">
    <property type="nucleotide sequence ID" value="NZ_SIHI01000019.1"/>
</dbReference>
<dbReference type="EC" id="2.1.1.72" evidence="2"/>
<evidence type="ECO:0000256" key="7">
    <source>
        <dbReference type="SAM" id="MobiDB-lite"/>
    </source>
</evidence>
<evidence type="ECO:0000313" key="8">
    <source>
        <dbReference type="EMBL" id="TWT49040.1"/>
    </source>
</evidence>
<evidence type="ECO:0000256" key="1">
    <source>
        <dbReference type="ARBA" id="ARBA00006594"/>
    </source>
</evidence>
<dbReference type="Gene3D" id="3.40.50.150">
    <property type="entry name" value="Vaccinia Virus protein VP39"/>
    <property type="match status" value="1"/>
</dbReference>
<comment type="caution">
    <text evidence="8">The sequence shown here is derived from an EMBL/GenBank/DDBJ whole genome shotgun (WGS) entry which is preliminary data.</text>
</comment>
<dbReference type="PRINTS" id="PR00505">
    <property type="entry name" value="D12N6MTFRASE"/>
</dbReference>
<sequence length="360" mass="40164">MSANTPCHRSAQSSQLSNSPVTRRTTASDKKLLRCPFPYFGGKSSIVPIVNERFGEITALREPFAGSAALTLAREPVAHEALNDVNHYIVNFWRAIKSDPEAVAEHAHHPVTEADFHARSTYLFRGDAVKGAQHQIAQDPVYFDPRLAGWYAWGKSCQIANAFEGVQKSKPSMRGNGVCVPVYRTQRARQLALMDWFGALAERLHNVRILYGDWQRLVSAPSSLGLFNKNSISGIFLDPPYAHSLARVQQLLGLATEISDPDRGRTDCYLCDDDKSQVDQLVADVNRWCQQSGSNPRLRIALCGYSGEHDNLVSDHGWTKHSWTTQGGWANTSKKKGTRGKENKSRETIWFSPHCLRCGK</sequence>
<dbReference type="GO" id="GO:0043565">
    <property type="term" value="F:sequence-specific DNA binding"/>
    <property type="evidence" value="ECO:0007669"/>
    <property type="project" value="TreeGrafter"/>
</dbReference>
<name>A0A5C5WEJ2_9PLAN</name>
<evidence type="ECO:0000313" key="9">
    <source>
        <dbReference type="Proteomes" id="UP000317243"/>
    </source>
</evidence>
<keyword evidence="5" id="KW-0949">S-adenosyl-L-methionine</keyword>
<reference evidence="8 9" key="1">
    <citation type="submission" date="2019-02" db="EMBL/GenBank/DDBJ databases">
        <title>Deep-cultivation of Planctomycetes and their phenomic and genomic characterization uncovers novel biology.</title>
        <authorList>
            <person name="Wiegand S."/>
            <person name="Jogler M."/>
            <person name="Boedeker C."/>
            <person name="Pinto D."/>
            <person name="Vollmers J."/>
            <person name="Rivas-Marin E."/>
            <person name="Kohn T."/>
            <person name="Peeters S.H."/>
            <person name="Heuer A."/>
            <person name="Rast P."/>
            <person name="Oberbeckmann S."/>
            <person name="Bunk B."/>
            <person name="Jeske O."/>
            <person name="Meyerdierks A."/>
            <person name="Storesund J.E."/>
            <person name="Kallscheuer N."/>
            <person name="Luecker S."/>
            <person name="Lage O.M."/>
            <person name="Pohl T."/>
            <person name="Merkel B.J."/>
            <person name="Hornburger P."/>
            <person name="Mueller R.-W."/>
            <person name="Bruemmer F."/>
            <person name="Labrenz M."/>
            <person name="Spormann A.M."/>
            <person name="Op Den Camp H."/>
            <person name="Overmann J."/>
            <person name="Amann R."/>
            <person name="Jetten M.S.M."/>
            <person name="Mascher T."/>
            <person name="Medema M.H."/>
            <person name="Devos D.P."/>
            <person name="Kaster A.-K."/>
            <person name="Ovreas L."/>
            <person name="Rohde M."/>
            <person name="Galperin M.Y."/>
            <person name="Jogler C."/>
        </authorList>
    </citation>
    <scope>NUCLEOTIDE SEQUENCE [LARGE SCALE GENOMIC DNA]</scope>
    <source>
        <strain evidence="8 9">KOR42</strain>
    </source>
</reference>
<dbReference type="GO" id="GO:0032259">
    <property type="term" value="P:methylation"/>
    <property type="evidence" value="ECO:0007669"/>
    <property type="project" value="UniProtKB-KW"/>
</dbReference>
<comment type="similarity">
    <text evidence="1">Belongs to the N(4)/N(6)-methyltransferase family.</text>
</comment>
<dbReference type="GO" id="GO:0009007">
    <property type="term" value="F:site-specific DNA-methyltransferase (adenine-specific) activity"/>
    <property type="evidence" value="ECO:0007669"/>
    <property type="project" value="UniProtKB-EC"/>
</dbReference>
<proteinExistence type="inferred from homology"/>
<dbReference type="PANTHER" id="PTHR30481:SF2">
    <property type="entry name" value="SITE-SPECIFIC DNA-METHYLTRANSFERASE (ADENINE-SPECIFIC)"/>
    <property type="match status" value="1"/>
</dbReference>
<dbReference type="PANTHER" id="PTHR30481">
    <property type="entry name" value="DNA ADENINE METHYLASE"/>
    <property type="match status" value="1"/>
</dbReference>
<keyword evidence="9" id="KW-1185">Reference proteome</keyword>
<dbReference type="GO" id="GO:0009307">
    <property type="term" value="P:DNA restriction-modification system"/>
    <property type="evidence" value="ECO:0007669"/>
    <property type="project" value="InterPro"/>
</dbReference>
<evidence type="ECO:0000256" key="2">
    <source>
        <dbReference type="ARBA" id="ARBA00011900"/>
    </source>
</evidence>
<dbReference type="EMBL" id="SIHI01000019">
    <property type="protein sequence ID" value="TWT49040.1"/>
    <property type="molecule type" value="Genomic_DNA"/>
</dbReference>
<dbReference type="InterPro" id="IPR012327">
    <property type="entry name" value="MeTrfase_D12"/>
</dbReference>
<dbReference type="InterPro" id="IPR023095">
    <property type="entry name" value="Ade_MeTrfase_dom_2"/>
</dbReference>
<dbReference type="InterPro" id="IPR029063">
    <property type="entry name" value="SAM-dependent_MTases_sf"/>
</dbReference>
<keyword evidence="3 8" id="KW-0489">Methyltransferase</keyword>
<dbReference type="GO" id="GO:0006298">
    <property type="term" value="P:mismatch repair"/>
    <property type="evidence" value="ECO:0007669"/>
    <property type="project" value="TreeGrafter"/>
</dbReference>
<dbReference type="Pfam" id="PF02086">
    <property type="entry name" value="MethyltransfD12"/>
    <property type="match status" value="1"/>
</dbReference>